<feature type="domain" description="Tip attachment protein J" evidence="2">
    <location>
        <begin position="235"/>
        <end position="386"/>
    </location>
</feature>
<evidence type="ECO:0000313" key="4">
    <source>
        <dbReference type="EMBL" id="TCP36337.1"/>
    </source>
</evidence>
<dbReference type="Pfam" id="PF13550">
    <property type="entry name" value="Phage-tail_3"/>
    <property type="match status" value="1"/>
</dbReference>
<sequence>MASLVLLAVAQAAVSTAAFAAARALAPSPSLVREGPRLEDLSVQSSALGSPIPLIYGRWRAAGNVIWSTGLIERREETTEEVGGKGGRSQSVTNVTYVYSASFAVALAGRAIVDVGRIWADGRLIREAGGALDVPGRWRLHRGTEDQAPDALIQAHEGLDATPAFRGLAYAVFEDLALGDFGNRIPNLTFEVIAESEAPTLTEIAADLSARVGVPLDGEDAGMPTVPGLFVPGDRPARDGLAGLFDLAPVRVATRGGGLRLRLPSTEADLGLSRDRLDARPAGDAPDGVLQRTRANLARRPREVAVRYADPARDYQPGLQRAGRRPGAGGRRETLDLPMTLAANQAKALAGRRLQRIWSNDDRMRLVGPMSLAALEPGDRLQLTDHPAAVPGQDIIVDRLTIGPGLVALDGRGGGTASTALAPPPADTGRFPGQTVAPVGETRWAVLDLPLLPGQADTPGRFDLFAALTGAATGWRGGRVFWSTDQGDSYISAGATGIAAVMGDTLAALAAGPADLWDECHTLTVRLTRPGQTLVSRSALAVLNGANLALVGDEVIQFRTALPVGDDTLRLDGLLRGRLGSAIPTGGHPAGSRFVLISPGDFIRLGVPSGQRGRPVLVKAVSVGGSAEAVDAIPLTPEARALRPLSPVHLTGRRNATGDLSLRWIRRTRVAGDWLDGTDVPLGEEREAYAVDILGPDGTIVRTLNVSAPDAIYTAAQQGADFGTPPPTVTVRVAQISAAVGRGRSRSATL</sequence>
<evidence type="ECO:0000259" key="2">
    <source>
        <dbReference type="Pfam" id="PF13550"/>
    </source>
</evidence>
<keyword evidence="5" id="KW-1185">Reference proteome</keyword>
<gene>
    <name evidence="4" type="ORF">EV659_103227</name>
</gene>
<accession>A0A4R2PLK2</accession>
<evidence type="ECO:0000313" key="5">
    <source>
        <dbReference type="Proteomes" id="UP000295399"/>
    </source>
</evidence>
<feature type="chain" id="PRO_5020427111" evidence="1">
    <location>
        <begin position="21"/>
        <end position="750"/>
    </location>
</feature>
<dbReference type="InParanoid" id="A0A4R2PLK2"/>
<proteinExistence type="predicted"/>
<dbReference type="Proteomes" id="UP000295399">
    <property type="component" value="Unassembled WGS sequence"/>
</dbReference>
<evidence type="ECO:0000256" key="1">
    <source>
        <dbReference type="SAM" id="SignalP"/>
    </source>
</evidence>
<keyword evidence="1" id="KW-0732">Signal</keyword>
<dbReference type="InterPro" id="IPR032876">
    <property type="entry name" value="J_dom"/>
</dbReference>
<dbReference type="AlphaFoldDB" id="A0A4R2PLK2"/>
<evidence type="ECO:0000259" key="3">
    <source>
        <dbReference type="Pfam" id="PF23666"/>
    </source>
</evidence>
<dbReference type="OrthoDB" id="8445115at2"/>
<feature type="signal peptide" evidence="1">
    <location>
        <begin position="1"/>
        <end position="20"/>
    </location>
</feature>
<name>A0A4R2PLK2_RHOSA</name>
<dbReference type="Pfam" id="PF23666">
    <property type="entry name" value="Rcc01698_C"/>
    <property type="match status" value="1"/>
</dbReference>
<feature type="domain" description="Rcc01698-like C-terminal" evidence="3">
    <location>
        <begin position="500"/>
        <end position="595"/>
    </location>
</feature>
<dbReference type="EMBL" id="SLXO01000003">
    <property type="protein sequence ID" value="TCP36337.1"/>
    <property type="molecule type" value="Genomic_DNA"/>
</dbReference>
<dbReference type="InterPro" id="IPR056490">
    <property type="entry name" value="Rcc01698_C"/>
</dbReference>
<comment type="caution">
    <text evidence="4">The sequence shown here is derived from an EMBL/GenBank/DDBJ whole genome shotgun (WGS) entry which is preliminary data.</text>
</comment>
<reference evidence="4 5" key="1">
    <citation type="submission" date="2019-03" db="EMBL/GenBank/DDBJ databases">
        <title>Genomic Encyclopedia of Type Strains, Phase IV (KMG-IV): sequencing the most valuable type-strain genomes for metagenomic binning, comparative biology and taxonomic classification.</title>
        <authorList>
            <person name="Goeker M."/>
        </authorList>
    </citation>
    <scope>NUCLEOTIDE SEQUENCE [LARGE SCALE GENOMIC DNA]</scope>
    <source>
        <strain evidence="4 5">DSM 2132</strain>
    </source>
</reference>
<protein>
    <submittedName>
        <fullName evidence="4">Putative tail protein</fullName>
    </submittedName>
</protein>
<organism evidence="4 5">
    <name type="scientific">Rhodothalassium salexigens DSM 2132</name>
    <dbReference type="NCBI Taxonomy" id="1188247"/>
    <lineage>
        <taxon>Bacteria</taxon>
        <taxon>Pseudomonadati</taxon>
        <taxon>Pseudomonadota</taxon>
        <taxon>Alphaproteobacteria</taxon>
        <taxon>Rhodothalassiales</taxon>
        <taxon>Rhodothalassiaceae</taxon>
        <taxon>Rhodothalassium</taxon>
    </lineage>
</organism>
<dbReference type="RefSeq" id="WP_132707885.1">
    <property type="nucleotide sequence ID" value="NZ_JACIGF010000003.1"/>
</dbReference>